<dbReference type="EMBL" id="CP072110">
    <property type="protein sequence ID" value="QTH63006.1"/>
    <property type="molecule type" value="Genomic_DNA"/>
</dbReference>
<dbReference type="GO" id="GO:0003916">
    <property type="term" value="F:DNA topoisomerase activity"/>
    <property type="evidence" value="ECO:0007669"/>
    <property type="project" value="InterPro"/>
</dbReference>
<dbReference type="Proteomes" id="UP000682739">
    <property type="component" value="Chromosome"/>
</dbReference>
<dbReference type="Pfam" id="PF01396">
    <property type="entry name" value="Zn_ribbon_Top1"/>
    <property type="match status" value="3"/>
</dbReference>
<name>A0A975D9H4_9GAMM</name>
<keyword evidence="3" id="KW-0238">DNA-binding</keyword>
<dbReference type="KEGG" id="psym:J1N51_09595"/>
<dbReference type="GO" id="GO:0003677">
    <property type="term" value="F:DNA binding"/>
    <property type="evidence" value="ECO:0007669"/>
    <property type="project" value="UniProtKB-KW"/>
</dbReference>
<feature type="compositionally biased region" description="Polar residues" evidence="1">
    <location>
        <begin position="1"/>
        <end position="16"/>
    </location>
</feature>
<accession>A0A975D9H4</accession>
<protein>
    <submittedName>
        <fullName evidence="3">Topoisomerase DNA-binding C4 zinc finger domain-containing protein</fullName>
    </submittedName>
</protein>
<feature type="region of interest" description="Disordered" evidence="1">
    <location>
        <begin position="1"/>
        <end position="22"/>
    </location>
</feature>
<evidence type="ECO:0000259" key="2">
    <source>
        <dbReference type="Pfam" id="PF01396"/>
    </source>
</evidence>
<feature type="domain" description="DNA topoisomerase type IA zn finger" evidence="2">
    <location>
        <begin position="20"/>
        <end position="55"/>
    </location>
</feature>
<dbReference type="GO" id="GO:0006265">
    <property type="term" value="P:DNA topological change"/>
    <property type="evidence" value="ECO:0007669"/>
    <property type="project" value="InterPro"/>
</dbReference>
<feature type="domain" description="DNA topoisomerase type IA zn finger" evidence="2">
    <location>
        <begin position="69"/>
        <end position="102"/>
    </location>
</feature>
<organism evidence="3 4">
    <name type="scientific">Psychrosphaera ytuae</name>
    <dbReference type="NCBI Taxonomy" id="2820710"/>
    <lineage>
        <taxon>Bacteria</taxon>
        <taxon>Pseudomonadati</taxon>
        <taxon>Pseudomonadota</taxon>
        <taxon>Gammaproteobacteria</taxon>
        <taxon>Alteromonadales</taxon>
        <taxon>Pseudoalteromonadaceae</taxon>
        <taxon>Psychrosphaera</taxon>
    </lineage>
</organism>
<proteinExistence type="predicted"/>
<evidence type="ECO:0000313" key="3">
    <source>
        <dbReference type="EMBL" id="QTH63006.1"/>
    </source>
</evidence>
<dbReference type="Gene3D" id="3.30.65.10">
    <property type="entry name" value="Bacterial Topoisomerase I, domain 1"/>
    <property type="match status" value="3"/>
</dbReference>
<keyword evidence="4" id="KW-1185">Reference proteome</keyword>
<gene>
    <name evidence="3" type="ORF">J1N51_09595</name>
</gene>
<dbReference type="GO" id="GO:0005694">
    <property type="term" value="C:chromosome"/>
    <property type="evidence" value="ECO:0007669"/>
    <property type="project" value="InterPro"/>
</dbReference>
<evidence type="ECO:0000256" key="1">
    <source>
        <dbReference type="SAM" id="MobiDB-lite"/>
    </source>
</evidence>
<feature type="domain" description="DNA topoisomerase type IA zn finger" evidence="2">
    <location>
        <begin position="112"/>
        <end position="147"/>
    </location>
</feature>
<sequence length="184" mass="20672">MSSDELSQSDLGQSQESKPHCPKCDAELRIKSSQKGPFWACSAYPSCDYTKPLKNSTEVTVMKVLDDVCCPECEGDLAVKSGKFGMFIGCMNYPVCTFIVKETDDDDYQPVSCPVCEKGDLHQRSSKKGKVFYACDQYPKCDYLLNDRPVAKPCPQCEYEFLIQHHDQLKCANANCSYSEPLKE</sequence>
<dbReference type="SUPFAM" id="SSF57783">
    <property type="entry name" value="Zinc beta-ribbon"/>
    <property type="match status" value="2"/>
</dbReference>
<dbReference type="InterPro" id="IPR013498">
    <property type="entry name" value="Topo_IA_Znf"/>
</dbReference>
<reference evidence="3" key="1">
    <citation type="submission" date="2021-03" db="EMBL/GenBank/DDBJ databases">
        <title>Description of Psychrosphaera ytuae sp. nov. isolated from deep sea sediment of South China Sea.</title>
        <authorList>
            <person name="Zhang J."/>
            <person name="Xu X.-D."/>
        </authorList>
    </citation>
    <scope>NUCLEOTIDE SEQUENCE</scope>
    <source>
        <strain evidence="3">MTZ26</strain>
    </source>
</reference>
<dbReference type="AlphaFoldDB" id="A0A975D9H4"/>
<evidence type="ECO:0000313" key="4">
    <source>
        <dbReference type="Proteomes" id="UP000682739"/>
    </source>
</evidence>